<dbReference type="InterPro" id="IPR012999">
    <property type="entry name" value="Pyr_OxRdtase_I_AS"/>
</dbReference>
<comment type="cofactor">
    <cofactor evidence="1">
        <name>FAD</name>
        <dbReference type="ChEBI" id="CHEBI:57692"/>
    </cofactor>
</comment>
<keyword evidence="21" id="KW-1185">Reference proteome</keyword>
<keyword evidence="7 17" id="KW-0285">Flavoprotein</keyword>
<dbReference type="Proteomes" id="UP001432202">
    <property type="component" value="Chromosome"/>
</dbReference>
<dbReference type="GO" id="GO:0003955">
    <property type="term" value="F:NAD(P)H dehydrogenase (quinone) activity"/>
    <property type="evidence" value="ECO:0007669"/>
    <property type="project" value="TreeGrafter"/>
</dbReference>
<evidence type="ECO:0000256" key="14">
    <source>
        <dbReference type="ARBA" id="ARBA00023284"/>
    </source>
</evidence>
<evidence type="ECO:0000259" key="19">
    <source>
        <dbReference type="Pfam" id="PF07992"/>
    </source>
</evidence>
<dbReference type="GO" id="GO:0016152">
    <property type="term" value="F:mercury (II) reductase (NADP+) activity"/>
    <property type="evidence" value="ECO:0007669"/>
    <property type="project" value="UniProtKB-EC"/>
</dbReference>
<evidence type="ECO:0000256" key="7">
    <source>
        <dbReference type="ARBA" id="ARBA00022630"/>
    </source>
</evidence>
<evidence type="ECO:0000256" key="8">
    <source>
        <dbReference type="ARBA" id="ARBA00022723"/>
    </source>
</evidence>
<organism evidence="20 21">
    <name type="scientific">Sulfolobus tengchongensis</name>
    <dbReference type="NCBI Taxonomy" id="207809"/>
    <lineage>
        <taxon>Archaea</taxon>
        <taxon>Thermoproteota</taxon>
        <taxon>Thermoprotei</taxon>
        <taxon>Sulfolobales</taxon>
        <taxon>Sulfolobaceae</taxon>
        <taxon>Sulfolobus</taxon>
    </lineage>
</organism>
<dbReference type="Gene3D" id="3.50.50.60">
    <property type="entry name" value="FAD/NAD(P)-binding domain"/>
    <property type="match status" value="2"/>
</dbReference>
<proteinExistence type="inferred from homology"/>
<evidence type="ECO:0000256" key="4">
    <source>
        <dbReference type="ARBA" id="ARBA00012661"/>
    </source>
</evidence>
<comment type="similarity">
    <text evidence="2 17">Belongs to the class-I pyridine nucleotide-disulfide oxidoreductase family.</text>
</comment>
<dbReference type="GO" id="GO:0016668">
    <property type="term" value="F:oxidoreductase activity, acting on a sulfur group of donors, NAD(P) as acceptor"/>
    <property type="evidence" value="ECO:0007669"/>
    <property type="project" value="InterPro"/>
</dbReference>
<evidence type="ECO:0000256" key="11">
    <source>
        <dbReference type="ARBA" id="ARBA00022914"/>
    </source>
</evidence>
<comment type="subunit">
    <text evidence="3">Homodimer.</text>
</comment>
<dbReference type="SUPFAM" id="SSF51905">
    <property type="entry name" value="FAD/NAD(P)-binding domain"/>
    <property type="match status" value="1"/>
</dbReference>
<gene>
    <name evidence="20" type="primary">merA</name>
    <name evidence="20" type="ORF">V6M85_06410</name>
</gene>
<dbReference type="AlphaFoldDB" id="A0AAX4L3P5"/>
<reference evidence="20 21" key="1">
    <citation type="submission" date="2024-02" db="EMBL/GenBank/DDBJ databases">
        <title>STSV induces naive adaptation in Sulfolobus.</title>
        <authorList>
            <person name="Xiang X."/>
            <person name="Song M."/>
        </authorList>
    </citation>
    <scope>NUCLEOTIDE SEQUENCE [LARGE SCALE GENOMIC DNA]</scope>
    <source>
        <strain evidence="20 21">RT2</strain>
    </source>
</reference>
<evidence type="ECO:0000256" key="10">
    <source>
        <dbReference type="ARBA" id="ARBA00022857"/>
    </source>
</evidence>
<evidence type="ECO:0000256" key="17">
    <source>
        <dbReference type="RuleBase" id="RU003691"/>
    </source>
</evidence>
<dbReference type="InterPro" id="IPR036188">
    <property type="entry name" value="FAD/NAD-bd_sf"/>
</dbReference>
<sequence length="456" mass="50270">MTEDLVIIGYGAAGFAALIRANELGVKPVVIGYGEIGGTCVNVGCVPSKRLLRISELYYYTSQILGKEVFPDFDSVFRDKNEIVNALRKEKYEDVLNSYDVKLIRGKAYFVSPKAIKVNGEIIEARKFIIATGSSPNIPDIRGLKETGYWTNVEALSPDRKISSLVIIGGRALALEFAQIYKRLGVNVAILQRSERILPNWEPEISLAVKSYLEDTERIPVLTNIKIKEVRKKGSESKIIVTDKGEVEADEILLATGRKPNTDLNLDSAGIKLNDSGGIKVDDELRTTNPSVFAAGDVIGDLMLEALAGKEGSIASENAILDAHIKIDKLSIPQAIFIEPNVARVGLTQLEATREGYETDYRVVKMENIAKARILRESQGLIKMVIDKRSRKILGVQMFGKYASEVINEAALAIRFRATISDIIDTIHVFPTMSESLKIVALSFIRDVSKMSCCVD</sequence>
<dbReference type="InterPro" id="IPR001100">
    <property type="entry name" value="Pyr_nuc-diS_OxRdtase"/>
</dbReference>
<dbReference type="Gene3D" id="3.30.390.30">
    <property type="match status" value="1"/>
</dbReference>
<name>A0AAX4L3P5_9CREN</name>
<evidence type="ECO:0000256" key="16">
    <source>
        <dbReference type="ARBA" id="ARBA00048984"/>
    </source>
</evidence>
<feature type="domain" description="FAD/NAD(P)-binding" evidence="19">
    <location>
        <begin position="4"/>
        <end position="312"/>
    </location>
</feature>
<evidence type="ECO:0000256" key="5">
    <source>
        <dbReference type="ARBA" id="ARBA00014791"/>
    </source>
</evidence>
<keyword evidence="10" id="KW-0521">NADP</keyword>
<feature type="domain" description="Pyridine nucleotide-disulphide oxidoreductase dimerisation" evidence="18">
    <location>
        <begin position="332"/>
        <end position="438"/>
    </location>
</feature>
<dbReference type="GO" id="GO:0050787">
    <property type="term" value="P:detoxification of mercury ion"/>
    <property type="evidence" value="ECO:0007669"/>
    <property type="project" value="InterPro"/>
</dbReference>
<dbReference type="GO" id="GO:0050660">
    <property type="term" value="F:flavin adenine dinucleotide binding"/>
    <property type="evidence" value="ECO:0007669"/>
    <property type="project" value="InterPro"/>
</dbReference>
<evidence type="ECO:0000256" key="13">
    <source>
        <dbReference type="ARBA" id="ARBA00023157"/>
    </source>
</evidence>
<keyword evidence="14 17" id="KW-0676">Redox-active center</keyword>
<evidence type="ECO:0000256" key="15">
    <source>
        <dbReference type="ARBA" id="ARBA00031725"/>
    </source>
</evidence>
<evidence type="ECO:0000256" key="2">
    <source>
        <dbReference type="ARBA" id="ARBA00007532"/>
    </source>
</evidence>
<dbReference type="PROSITE" id="PS00076">
    <property type="entry name" value="PYRIDINE_REDOX_1"/>
    <property type="match status" value="1"/>
</dbReference>
<evidence type="ECO:0000313" key="20">
    <source>
        <dbReference type="EMBL" id="WWQ61696.1"/>
    </source>
</evidence>
<keyword evidence="6" id="KW-0475">Mercuric resistance</keyword>
<dbReference type="GO" id="GO:0045340">
    <property type="term" value="F:mercury ion binding"/>
    <property type="evidence" value="ECO:0007669"/>
    <property type="project" value="InterPro"/>
</dbReference>
<evidence type="ECO:0000313" key="21">
    <source>
        <dbReference type="Proteomes" id="UP001432202"/>
    </source>
</evidence>
<keyword evidence="8" id="KW-0479">Metal-binding</keyword>
<evidence type="ECO:0000256" key="9">
    <source>
        <dbReference type="ARBA" id="ARBA00022827"/>
    </source>
</evidence>
<dbReference type="Pfam" id="PF02852">
    <property type="entry name" value="Pyr_redox_dim"/>
    <property type="match status" value="1"/>
</dbReference>
<dbReference type="InterPro" id="IPR021179">
    <property type="entry name" value="Mercury_reductase_MerA"/>
</dbReference>
<evidence type="ECO:0000259" key="18">
    <source>
        <dbReference type="Pfam" id="PF02852"/>
    </source>
</evidence>
<keyword evidence="9 17" id="KW-0274">FAD</keyword>
<dbReference type="InterPro" id="IPR023753">
    <property type="entry name" value="FAD/NAD-binding_dom"/>
</dbReference>
<dbReference type="PANTHER" id="PTHR43014:SF4">
    <property type="entry name" value="PYRIDINE NUCLEOTIDE-DISULFIDE OXIDOREDUCTASE RCLA-RELATED"/>
    <property type="match status" value="1"/>
</dbReference>
<keyword evidence="12 17" id="KW-0560">Oxidoreductase</keyword>
<dbReference type="FunFam" id="3.30.390.30:FF:000001">
    <property type="entry name" value="Dihydrolipoyl dehydrogenase"/>
    <property type="match status" value="1"/>
</dbReference>
<keyword evidence="11" id="KW-0476">Mercury</keyword>
<dbReference type="GeneID" id="89336384"/>
<evidence type="ECO:0000256" key="3">
    <source>
        <dbReference type="ARBA" id="ARBA00011738"/>
    </source>
</evidence>
<evidence type="ECO:0000256" key="12">
    <source>
        <dbReference type="ARBA" id="ARBA00023002"/>
    </source>
</evidence>
<dbReference type="InterPro" id="IPR016156">
    <property type="entry name" value="FAD/NAD-linked_Rdtase_dimer_sf"/>
</dbReference>
<dbReference type="PRINTS" id="PR00411">
    <property type="entry name" value="PNDRDTASEI"/>
</dbReference>
<evidence type="ECO:0000256" key="6">
    <source>
        <dbReference type="ARBA" id="ARBA00022466"/>
    </source>
</evidence>
<keyword evidence="13" id="KW-1015">Disulfide bond</keyword>
<dbReference type="SUPFAM" id="SSF55424">
    <property type="entry name" value="FAD/NAD-linked reductases, dimerisation (C-terminal) domain"/>
    <property type="match status" value="1"/>
</dbReference>
<dbReference type="PRINTS" id="PR00368">
    <property type="entry name" value="FADPNR"/>
</dbReference>
<dbReference type="PANTHER" id="PTHR43014">
    <property type="entry name" value="MERCURIC REDUCTASE"/>
    <property type="match status" value="1"/>
</dbReference>
<dbReference type="GO" id="GO:0050661">
    <property type="term" value="F:NADP binding"/>
    <property type="evidence" value="ECO:0007669"/>
    <property type="project" value="InterPro"/>
</dbReference>
<dbReference type="RefSeq" id="WP_338604425.1">
    <property type="nucleotide sequence ID" value="NZ_CP146016.1"/>
</dbReference>
<accession>A0AAX4L3P5</accession>
<protein>
    <recommendedName>
        <fullName evidence="5">Mercuric reductase</fullName>
        <ecNumber evidence="4">1.16.1.1</ecNumber>
    </recommendedName>
    <alternativeName>
        <fullName evidence="15">Hg(II) reductase</fullName>
    </alternativeName>
</protein>
<evidence type="ECO:0000256" key="1">
    <source>
        <dbReference type="ARBA" id="ARBA00001974"/>
    </source>
</evidence>
<dbReference type="EMBL" id="CP146016">
    <property type="protein sequence ID" value="WWQ61696.1"/>
    <property type="molecule type" value="Genomic_DNA"/>
</dbReference>
<dbReference type="EC" id="1.16.1.1" evidence="4"/>
<comment type="catalytic activity">
    <reaction evidence="16">
        <text>Hg + NADP(+) + H(+) = Hg(2+) + NADPH</text>
        <dbReference type="Rhea" id="RHEA:23856"/>
        <dbReference type="ChEBI" id="CHEBI:15378"/>
        <dbReference type="ChEBI" id="CHEBI:16170"/>
        <dbReference type="ChEBI" id="CHEBI:16793"/>
        <dbReference type="ChEBI" id="CHEBI:57783"/>
        <dbReference type="ChEBI" id="CHEBI:58349"/>
        <dbReference type="EC" id="1.16.1.1"/>
    </reaction>
</comment>
<dbReference type="NCBIfam" id="TIGR02053">
    <property type="entry name" value="MerA"/>
    <property type="match status" value="1"/>
</dbReference>
<dbReference type="PIRSF" id="PIRSF000350">
    <property type="entry name" value="Mercury_reductase_MerA"/>
    <property type="match status" value="1"/>
</dbReference>
<dbReference type="InterPro" id="IPR004099">
    <property type="entry name" value="Pyr_nucl-diS_OxRdtase_dimer"/>
</dbReference>
<dbReference type="Pfam" id="PF07992">
    <property type="entry name" value="Pyr_redox_2"/>
    <property type="match status" value="1"/>
</dbReference>